<evidence type="ECO:0000256" key="13">
    <source>
        <dbReference type="ARBA" id="ARBA00023049"/>
    </source>
</evidence>
<feature type="binding site" evidence="16">
    <location>
        <position position="553"/>
    </location>
    <ligand>
        <name>Zn(2+)</name>
        <dbReference type="ChEBI" id="CHEBI:29105"/>
        <note>catalytic</note>
    </ligand>
</feature>
<dbReference type="GO" id="GO:0005737">
    <property type="term" value="C:cytoplasm"/>
    <property type="evidence" value="ECO:0007669"/>
    <property type="project" value="UniProtKB-SubCell"/>
</dbReference>
<evidence type="ECO:0000256" key="16">
    <source>
        <dbReference type="PIRSR" id="PIRSR007828-2"/>
    </source>
</evidence>
<comment type="catalytic activity">
    <reaction evidence="1 14">
        <text>Release of an N-terminal dipeptide from a peptide comprising four or more residues, with broad specificity. Also acts on dipeptidyl 2-naphthylamides.</text>
        <dbReference type="EC" id="3.4.14.4"/>
    </reaction>
</comment>
<dbReference type="PANTHER" id="PTHR23422:SF11">
    <property type="entry name" value="DIPEPTIDYL PEPTIDASE 3"/>
    <property type="match status" value="1"/>
</dbReference>
<comment type="similarity">
    <text evidence="3 14">Belongs to the peptidase M49 family.</text>
</comment>
<keyword evidence="11 14" id="KW-0862">Zinc</keyword>
<dbReference type="InterPro" id="IPR005317">
    <property type="entry name" value="Dipeptidyl-peptase3"/>
</dbReference>
<accession>A0AAV2HBU4</accession>
<evidence type="ECO:0000256" key="8">
    <source>
        <dbReference type="ARBA" id="ARBA00022670"/>
    </source>
</evidence>
<feature type="binding site" evidence="16">
    <location>
        <position position="495"/>
    </location>
    <ligand>
        <name>Zn(2+)</name>
        <dbReference type="ChEBI" id="CHEBI:29105"/>
        <note>catalytic</note>
    </ligand>
</feature>
<dbReference type="Proteomes" id="UP001497497">
    <property type="component" value="Unassembled WGS sequence"/>
</dbReference>
<evidence type="ECO:0000256" key="2">
    <source>
        <dbReference type="ARBA" id="ARBA00004496"/>
    </source>
</evidence>
<evidence type="ECO:0000256" key="3">
    <source>
        <dbReference type="ARBA" id="ARBA00010200"/>
    </source>
</evidence>
<comment type="subcellular location">
    <subcellularLocation>
        <location evidence="2">Cytoplasm</location>
    </subcellularLocation>
</comment>
<organism evidence="17 18">
    <name type="scientific">Lymnaea stagnalis</name>
    <name type="common">Great pond snail</name>
    <name type="synonym">Helix stagnalis</name>
    <dbReference type="NCBI Taxonomy" id="6523"/>
    <lineage>
        <taxon>Eukaryota</taxon>
        <taxon>Metazoa</taxon>
        <taxon>Spiralia</taxon>
        <taxon>Lophotrochozoa</taxon>
        <taxon>Mollusca</taxon>
        <taxon>Gastropoda</taxon>
        <taxon>Heterobranchia</taxon>
        <taxon>Euthyneura</taxon>
        <taxon>Panpulmonata</taxon>
        <taxon>Hygrophila</taxon>
        <taxon>Lymnaeoidea</taxon>
        <taxon>Lymnaeidae</taxon>
        <taxon>Lymnaea</taxon>
    </lineage>
</organism>
<keyword evidence="9 14" id="KW-0479">Metal-binding</keyword>
<dbReference type="FunFam" id="3.30.540.30:FF:000003">
    <property type="entry name" value="Dipeptidyl peptidase 3"/>
    <property type="match status" value="1"/>
</dbReference>
<dbReference type="GO" id="GO:0008270">
    <property type="term" value="F:zinc ion binding"/>
    <property type="evidence" value="ECO:0007669"/>
    <property type="project" value="UniProtKB-ARBA"/>
</dbReference>
<evidence type="ECO:0000256" key="14">
    <source>
        <dbReference type="PIRNR" id="PIRNR007828"/>
    </source>
</evidence>
<dbReference type="InterPro" id="IPR039461">
    <property type="entry name" value="Peptidase_M49"/>
</dbReference>
<evidence type="ECO:0000256" key="6">
    <source>
        <dbReference type="ARBA" id="ARBA00022438"/>
    </source>
</evidence>
<protein>
    <recommendedName>
        <fullName evidence="5 14">Dipeptidyl peptidase 3</fullName>
        <ecNumber evidence="4 14">3.4.14.4</ecNumber>
    </recommendedName>
    <alternativeName>
        <fullName evidence="14">Dipeptidyl aminopeptidase III</fullName>
    </alternativeName>
    <alternativeName>
        <fullName evidence="14">Dipeptidyl peptidase III</fullName>
    </alternativeName>
</protein>
<keyword evidence="10 14" id="KW-0378">Hydrolase</keyword>
<keyword evidence="8 14" id="KW-0645">Protease</keyword>
<gene>
    <name evidence="17" type="ORF">GSLYS_00005340001</name>
</gene>
<evidence type="ECO:0000256" key="11">
    <source>
        <dbReference type="ARBA" id="ARBA00022833"/>
    </source>
</evidence>
<dbReference type="Pfam" id="PF03571">
    <property type="entry name" value="Peptidase_M49"/>
    <property type="match status" value="1"/>
</dbReference>
<evidence type="ECO:0000313" key="17">
    <source>
        <dbReference type="EMBL" id="CAL1531245.1"/>
    </source>
</evidence>
<evidence type="ECO:0000256" key="12">
    <source>
        <dbReference type="ARBA" id="ARBA00022990"/>
    </source>
</evidence>
<evidence type="ECO:0000256" key="7">
    <source>
        <dbReference type="ARBA" id="ARBA00022490"/>
    </source>
</evidence>
<reference evidence="17 18" key="1">
    <citation type="submission" date="2024-04" db="EMBL/GenBank/DDBJ databases">
        <authorList>
            <consortium name="Genoscope - CEA"/>
            <person name="William W."/>
        </authorList>
    </citation>
    <scope>NUCLEOTIDE SEQUENCE [LARGE SCALE GENOMIC DNA]</scope>
</reference>
<dbReference type="PIRSF" id="PIRSF007828">
    <property type="entry name" value="Dipeptidyl-peptidase_III"/>
    <property type="match status" value="1"/>
</dbReference>
<keyword evidence="6 14" id="KW-0031">Aminopeptidase</keyword>
<keyword evidence="18" id="KW-1185">Reference proteome</keyword>
<dbReference type="GO" id="GO:0006508">
    <property type="term" value="P:proteolysis"/>
    <property type="evidence" value="ECO:0007669"/>
    <property type="project" value="UniProtKB-KW"/>
</dbReference>
<keyword evidence="7 14" id="KW-0963">Cytoplasm</keyword>
<evidence type="ECO:0000256" key="10">
    <source>
        <dbReference type="ARBA" id="ARBA00022801"/>
    </source>
</evidence>
<dbReference type="EMBL" id="CAXITT010000084">
    <property type="protein sequence ID" value="CAL1531245.1"/>
    <property type="molecule type" value="Genomic_DNA"/>
</dbReference>
<dbReference type="EC" id="3.4.14.4" evidence="4 14"/>
<dbReference type="Gene3D" id="3.30.540.30">
    <property type="match status" value="3"/>
</dbReference>
<evidence type="ECO:0000256" key="4">
    <source>
        <dbReference type="ARBA" id="ARBA00012063"/>
    </source>
</evidence>
<dbReference type="FunFam" id="3.30.540.30:FF:000002">
    <property type="entry name" value="Dipeptidyl peptidase 3"/>
    <property type="match status" value="1"/>
</dbReference>
<feature type="active site" evidence="15">
    <location>
        <position position="496"/>
    </location>
</feature>
<dbReference type="GO" id="GO:0008235">
    <property type="term" value="F:metalloexopeptidase activity"/>
    <property type="evidence" value="ECO:0007669"/>
    <property type="project" value="InterPro"/>
</dbReference>
<dbReference type="GO" id="GO:0004177">
    <property type="term" value="F:aminopeptidase activity"/>
    <property type="evidence" value="ECO:0007669"/>
    <property type="project" value="UniProtKB-KW"/>
</dbReference>
<dbReference type="PANTHER" id="PTHR23422">
    <property type="entry name" value="DIPEPTIDYL PEPTIDASE III-RELATED"/>
    <property type="match status" value="1"/>
</dbReference>
<evidence type="ECO:0000256" key="1">
    <source>
        <dbReference type="ARBA" id="ARBA00001336"/>
    </source>
</evidence>
<feature type="binding site" evidence="16">
    <location>
        <position position="500"/>
    </location>
    <ligand>
        <name>Zn(2+)</name>
        <dbReference type="ChEBI" id="CHEBI:29105"/>
        <note>catalytic</note>
    </ligand>
</feature>
<evidence type="ECO:0000256" key="9">
    <source>
        <dbReference type="ARBA" id="ARBA00022723"/>
    </source>
</evidence>
<dbReference type="AlphaFoldDB" id="A0AAV2HBU4"/>
<sequence>MFQLFHPCSIMAGLYNALHQHSVKELPDLGIPFSKQYMMSDQSQYLIPNSTEVVLLDCQQAFEGLSPTERLYAHHLAQAGFKGGLICLFQTSQESPGIFLLLQKLFRAQDPKELSDLAHSVGFTEDEVQAFFIYAAAFYANMGNYKSFGDTKFIPDVDKSKVEALIKASKAYQEDAASIQTIWDAINERLYSLDSKQKELGLGEKGTTTYYSANCDENDAKIAQEFLDAKEISPYNTRLFKVKNPGTGDSEYEVRMASALSDSSEVPGYPNGAVLGEYNFKSQFGGREFKFHVTRGDYSSLMALIVEELQNAQQHAANDDEKSMLIDYIKSFSTGSLPAHKDGSRHWIRNKGPIVETYIGFIESYRDPYGVRGEFEGFVAVVNKTMSARFNDLVTQSEHLLAHLPWPVEYEKDKFLRPDFTSLDVLGFGGSGIPAGINIPNYDDIRQNEGFKNVSLGNVLTSGYKDSKITFLREEDKELYTKFKVQSFEVQVGLHELLGHGSGKLFVEEEPGKFNFDKNTVTHTETKDKITSWYKAGETWDSKFSTIASTYEECRAECVGIYLCLLSDVLKIFGHTGDDADDIIYINWLNMVRAGLQALEFYSPETGSWRQAHMNARFVILRVLLEAGDDLVKFEKFAGDDGKPDVRVILDRSKIIPVGKPAIGAFLRKLQASHVYKSTADAESGRKMYSYYSDVNDQDEPKFLSLRSIVLDRKQPRKLFVQHHTCVNNGEVQLKSYEQSASGLIQSFTARFPSTDIDRVVGELWEKEKPFY</sequence>
<dbReference type="FunFam" id="3.30.540.30:FF:000001">
    <property type="entry name" value="Dipeptidyl peptidase 3"/>
    <property type="match status" value="1"/>
</dbReference>
<dbReference type="GO" id="GO:0008239">
    <property type="term" value="F:dipeptidyl-peptidase activity"/>
    <property type="evidence" value="ECO:0007669"/>
    <property type="project" value="UniProtKB-UniRule"/>
</dbReference>
<proteinExistence type="inferred from homology"/>
<keyword evidence="12" id="KW-0007">Acetylation</keyword>
<comment type="cofactor">
    <cofactor evidence="14 16">
        <name>Zn(2+)</name>
        <dbReference type="ChEBI" id="CHEBI:29105"/>
    </cofactor>
    <text evidence="14 16">Binds 1 zinc ion per subunit.</text>
</comment>
<evidence type="ECO:0000256" key="15">
    <source>
        <dbReference type="PIRSR" id="PIRSR007828-1"/>
    </source>
</evidence>
<evidence type="ECO:0000256" key="5">
    <source>
        <dbReference type="ARBA" id="ARBA00014713"/>
    </source>
</evidence>
<keyword evidence="13 14" id="KW-0482">Metalloprotease</keyword>
<evidence type="ECO:0000313" key="18">
    <source>
        <dbReference type="Proteomes" id="UP001497497"/>
    </source>
</evidence>
<comment type="caution">
    <text evidence="17">The sequence shown here is derived from an EMBL/GenBank/DDBJ whole genome shotgun (WGS) entry which is preliminary data.</text>
</comment>
<name>A0AAV2HBU4_LYMST</name>